<dbReference type="NCBIfam" id="TIGR00229">
    <property type="entry name" value="sensory_box"/>
    <property type="match status" value="2"/>
</dbReference>
<feature type="domain" description="PAC" evidence="3">
    <location>
        <begin position="546"/>
        <end position="598"/>
    </location>
</feature>
<protein>
    <submittedName>
        <fullName evidence="5">Phytochrome-like protein cph2</fullName>
    </submittedName>
</protein>
<evidence type="ECO:0000313" key="5">
    <source>
        <dbReference type="EMBL" id="NQE35946.1"/>
    </source>
</evidence>
<evidence type="ECO:0000313" key="6">
    <source>
        <dbReference type="Proteomes" id="UP000702425"/>
    </source>
</evidence>
<evidence type="ECO:0000259" key="4">
    <source>
        <dbReference type="PROSITE" id="PS50887"/>
    </source>
</evidence>
<dbReference type="SUPFAM" id="SSF55785">
    <property type="entry name" value="PYP-like sensor domain (PAS domain)"/>
    <property type="match status" value="3"/>
</dbReference>
<dbReference type="Pfam" id="PF13426">
    <property type="entry name" value="PAS_9"/>
    <property type="match status" value="1"/>
</dbReference>
<dbReference type="InterPro" id="IPR001610">
    <property type="entry name" value="PAC"/>
</dbReference>
<dbReference type="InterPro" id="IPR052155">
    <property type="entry name" value="Biofilm_reg_signaling"/>
</dbReference>
<evidence type="ECO:0000259" key="3">
    <source>
        <dbReference type="PROSITE" id="PS50113"/>
    </source>
</evidence>
<dbReference type="SUPFAM" id="SSF55073">
    <property type="entry name" value="Nucleotide cyclase"/>
    <property type="match status" value="1"/>
</dbReference>
<dbReference type="InterPro" id="IPR029787">
    <property type="entry name" value="Nucleotide_cyclase"/>
</dbReference>
<feature type="domain" description="PAC" evidence="3">
    <location>
        <begin position="973"/>
        <end position="1026"/>
    </location>
</feature>
<feature type="domain" description="PAC" evidence="3">
    <location>
        <begin position="667"/>
        <end position="719"/>
    </location>
</feature>
<dbReference type="CDD" id="cd01949">
    <property type="entry name" value="GGDEF"/>
    <property type="match status" value="1"/>
</dbReference>
<dbReference type="PANTHER" id="PTHR44757">
    <property type="entry name" value="DIGUANYLATE CYCLASE DGCP"/>
    <property type="match status" value="1"/>
</dbReference>
<evidence type="ECO:0000259" key="1">
    <source>
        <dbReference type="PROSITE" id="PS50046"/>
    </source>
</evidence>
<dbReference type="SUPFAM" id="SSF55781">
    <property type="entry name" value="GAF domain-like"/>
    <property type="match status" value="2"/>
</dbReference>
<dbReference type="RefSeq" id="WP_172189709.1">
    <property type="nucleotide sequence ID" value="NZ_CAWPPK010000283.1"/>
</dbReference>
<dbReference type="Proteomes" id="UP000702425">
    <property type="component" value="Unassembled WGS sequence"/>
</dbReference>
<dbReference type="InterPro" id="IPR000160">
    <property type="entry name" value="GGDEF_dom"/>
</dbReference>
<name>A0ABX2D056_9CYAN</name>
<dbReference type="NCBIfam" id="TIGR00254">
    <property type="entry name" value="GGDEF"/>
    <property type="match status" value="1"/>
</dbReference>
<feature type="domain" description="GGDEF" evidence="4">
    <location>
        <begin position="1065"/>
        <end position="1202"/>
    </location>
</feature>
<keyword evidence="6" id="KW-1185">Reference proteome</keyword>
<feature type="domain" description="PAS" evidence="2">
    <location>
        <begin position="892"/>
        <end position="943"/>
    </location>
</feature>
<dbReference type="EMBL" id="SRRZ01000068">
    <property type="protein sequence ID" value="NQE35946.1"/>
    <property type="molecule type" value="Genomic_DNA"/>
</dbReference>
<accession>A0ABX2D056</accession>
<dbReference type="PROSITE" id="PS50046">
    <property type="entry name" value="PHYTOCHROME_2"/>
    <property type="match status" value="1"/>
</dbReference>
<dbReference type="Gene3D" id="3.30.450.20">
    <property type="entry name" value="PAS domain"/>
    <property type="match status" value="3"/>
</dbReference>
<dbReference type="SMART" id="SM00267">
    <property type="entry name" value="GGDEF"/>
    <property type="match status" value="1"/>
</dbReference>
<proteinExistence type="predicted"/>
<dbReference type="SMART" id="SM00091">
    <property type="entry name" value="PAS"/>
    <property type="match status" value="4"/>
</dbReference>
<dbReference type="SMART" id="SM00086">
    <property type="entry name" value="PAC"/>
    <property type="match status" value="3"/>
</dbReference>
<dbReference type="Gene3D" id="3.30.450.40">
    <property type="match status" value="2"/>
</dbReference>
<dbReference type="InterPro" id="IPR043128">
    <property type="entry name" value="Rev_trsase/Diguanyl_cyclase"/>
</dbReference>
<dbReference type="InterPro" id="IPR029016">
    <property type="entry name" value="GAF-like_dom_sf"/>
</dbReference>
<dbReference type="Pfam" id="PF08447">
    <property type="entry name" value="PAS_3"/>
    <property type="match status" value="2"/>
</dbReference>
<dbReference type="InterPro" id="IPR000014">
    <property type="entry name" value="PAS"/>
</dbReference>
<dbReference type="PANTHER" id="PTHR44757:SF2">
    <property type="entry name" value="BIOFILM ARCHITECTURE MAINTENANCE PROTEIN MBAA"/>
    <property type="match status" value="1"/>
</dbReference>
<feature type="domain" description="PAS" evidence="2">
    <location>
        <begin position="595"/>
        <end position="665"/>
    </location>
</feature>
<dbReference type="Pfam" id="PF00990">
    <property type="entry name" value="GGDEF"/>
    <property type="match status" value="1"/>
</dbReference>
<dbReference type="InterPro" id="IPR035965">
    <property type="entry name" value="PAS-like_dom_sf"/>
</dbReference>
<dbReference type="PROSITE" id="PS50112">
    <property type="entry name" value="PAS"/>
    <property type="match status" value="2"/>
</dbReference>
<dbReference type="Gene3D" id="2.10.70.100">
    <property type="match status" value="1"/>
</dbReference>
<evidence type="ECO:0000259" key="2">
    <source>
        <dbReference type="PROSITE" id="PS50112"/>
    </source>
</evidence>
<dbReference type="InterPro" id="IPR000700">
    <property type="entry name" value="PAS-assoc_C"/>
</dbReference>
<feature type="domain" description="Phytochrome chromophore attachment site" evidence="1">
    <location>
        <begin position="30"/>
        <end position="172"/>
    </location>
</feature>
<organism evidence="5 6">
    <name type="scientific">Microcoleus asticus IPMA8</name>
    <dbReference type="NCBI Taxonomy" id="2563858"/>
    <lineage>
        <taxon>Bacteria</taxon>
        <taxon>Bacillati</taxon>
        <taxon>Cyanobacteriota</taxon>
        <taxon>Cyanophyceae</taxon>
        <taxon>Oscillatoriophycideae</taxon>
        <taxon>Oscillatoriales</taxon>
        <taxon>Microcoleaceae</taxon>
        <taxon>Microcoleus</taxon>
        <taxon>Microcoleus asticus</taxon>
    </lineage>
</organism>
<dbReference type="InterPro" id="IPR003018">
    <property type="entry name" value="GAF"/>
</dbReference>
<dbReference type="PROSITE" id="PS50113">
    <property type="entry name" value="PAC"/>
    <property type="match status" value="3"/>
</dbReference>
<dbReference type="Pfam" id="PF01590">
    <property type="entry name" value="GAF"/>
    <property type="match status" value="1"/>
</dbReference>
<dbReference type="InterPro" id="IPR013655">
    <property type="entry name" value="PAS_fold_3"/>
</dbReference>
<dbReference type="InterPro" id="IPR016132">
    <property type="entry name" value="Phyto_chromo_attachment"/>
</dbReference>
<dbReference type="Gene3D" id="3.30.70.270">
    <property type="match status" value="1"/>
</dbReference>
<dbReference type="Pfam" id="PF13185">
    <property type="entry name" value="GAF_2"/>
    <property type="match status" value="1"/>
</dbReference>
<gene>
    <name evidence="5" type="primary">cph2_11</name>
    <name evidence="5" type="ORF">E5S67_03708</name>
</gene>
<sequence length="1208" mass="135275">MSTKETFSWSLENILEKISEIALKINDLGDLETILQCAVEETRVLLQTDRVIIYRFLPQGDGVVFAESVDAQWPRILGKQIYDSCFEATWVERYSQGQTSSISDIHRGHLQACDVELLDRIQVQANLVVPILLDGKQQQSQKLWGLLIAHQCRSPRQWEPLDVQILQHVAVLLGLRMRHLISHHPVLPPNQLPELKTEPNQTAINTDSATIVHENCLQPEFACSLSGGIVHLRAFELLQNPIWIFDIEHLQMWWANQASLYLWNASSRQELASRNFSDVSESTRIRLQTYLQQFKQGKTLSEQWTFYPGGQPVSVRCRCSGIGIESGRLAMLVEGTVESAHQMEPEILRSIEALRHTTLMVSLYTLEGLPLLENPAALRCYGDALHPRSASDNAFLSHFVDPQVGERAMGVQGYGEVSITEAQVITLAGIRWHKIDVRCTKDPVTGNPMLVVNENDITARRQQTETALQQNETRLSEAQRVAHIGSWEFDAITGKITWSPQLFEILGRDRALGEPTYEENLRIYHPESAKQLHMVVQRALTRGEPYLLRLKVLRPNGSIRHTEARGQVELNAEGKVIRLFGTSQDITDLVQAETELREMSTALANAVDGISRLDIFGRYITVNQAYANIAGYQPEEMVGMNWQKTVHPEDCDRMTVAYQKMRAEGRVEVEARGIRKDGSIFYKQLVMLAAYDSQERAIGHHCFMKDITDRKQAEAALQQEFERLSIVIATQQKIAIHNPNLDAVMAVIAERTQDLTRADGAVIEIVEGDELVYRAASGIATPYIGLRIKVGTSLSGKCIATGQIMLCEDSETDARVNRAACERIGLRSMVVVPLFYQDDRVGVLKVLSATPSAFTESDIQTLQLMAGFLASSLHLASEFDAKNILLSQLQESEERYRSVIITMTEGVVLQLADGQITACNASAERIIGLTPEQMMGHTSIEDLDWRTVREDGEPFPSEQHPATITLRTGQPQSNVVMGIHKSDKTLTWISINSQPLFHLNQSQPYAVVTTFADITERKRADEMLRHRAERERLIATTDGLTQVANRRCFDERLQSEWHRLMQGKQQLSLIMLDVDYFKRYNDCYGHQAGDTCLVKVAKAAAAAVKRSTDLFVRYGGEEFAAILPNTDAAGAIAVAESMRQAIRQLAVPHEQSDVSAIVTVSMGIATVIPSLATSPDELVALADRALYDAKRQGRDRYTSANQITAPEV</sequence>
<dbReference type="CDD" id="cd00130">
    <property type="entry name" value="PAS"/>
    <property type="match status" value="3"/>
</dbReference>
<dbReference type="PROSITE" id="PS50887">
    <property type="entry name" value="GGDEF"/>
    <property type="match status" value="1"/>
</dbReference>
<reference evidence="5 6" key="1">
    <citation type="journal article" date="2020" name="Sci. Rep.">
        <title>A novel cyanobacterial geosmin producer, revising GeoA distribution and dispersion patterns in Bacteria.</title>
        <authorList>
            <person name="Churro C."/>
            <person name="Semedo-Aguiar A.P."/>
            <person name="Silva A.D."/>
            <person name="Pereira-Leal J.B."/>
            <person name="Leite R.B."/>
        </authorList>
    </citation>
    <scope>NUCLEOTIDE SEQUENCE [LARGE SCALE GENOMIC DNA]</scope>
    <source>
        <strain evidence="5 6">IPMA8</strain>
    </source>
</reference>
<dbReference type="SMART" id="SM00065">
    <property type="entry name" value="GAF"/>
    <property type="match status" value="2"/>
</dbReference>
<comment type="caution">
    <text evidence="5">The sequence shown here is derived from an EMBL/GenBank/DDBJ whole genome shotgun (WGS) entry which is preliminary data.</text>
</comment>